<dbReference type="SUPFAM" id="SSF50978">
    <property type="entry name" value="WD40 repeat-like"/>
    <property type="match status" value="1"/>
</dbReference>
<evidence type="ECO:0008006" key="8">
    <source>
        <dbReference type="Google" id="ProtNLM"/>
    </source>
</evidence>
<sequence>MDLRREELEKKRAKLAELRRQREERKQQHVQSKTSLTTKDVPNKQNLNSLVDSLINSVDSTSSFKSNVSPSISEKGSLASTGTSDNVESILAARNTLDSIPSPILPSSFNYPSENDSTLALKAIPQFSNFSAVIIDLPPKEKVFYSKEVQVSNELADDELLAAQKLLNFIPEQEVDKIVQTALENDLKSRELAEIEKNKELAHQIELDNQIKFYSEEKQAELSNDPIFVEFIEKSTKLTERALDEDYDFTIDYTLSQNRQSDNQNENKISHIRNLYSDAICKNRSVTDISWSGKFGELVVVSYNRNTFAPNEPDGIVAVWNMHLQNRPEFVFQSPSDVLKVIYNEHDPNMLIGSTYSGQIMIWDTREKSFPVLKTLPGTLGHSQPVYSMKLVGTKNAHQLASVSTDGLFCSWQLDMLAQPIETVNLVNLNHNRTDEIGVTCIDFADNETSTFWVGSQEGDIFNANRYDRYGIKAGIISSDSYKKHTSCVTSIQTHPQMGSNNFSDIVVSSSFDYSVNIWKPKSSLLAINSKLVENLSESAANTGKTSIINPVHTIDAFDDYVYDAKWSPSHPSLLATADGTGNMSIFDLNKDTQMPVLVEKVNESALNKLVFNKSGKNVAVGSIDGKTSIYDLAEVGMAKPEDYSHFSKTIEQMCAQY</sequence>
<organism evidence="6 7">
    <name type="scientific">Smittium simulii</name>
    <dbReference type="NCBI Taxonomy" id="133385"/>
    <lineage>
        <taxon>Eukaryota</taxon>
        <taxon>Fungi</taxon>
        <taxon>Fungi incertae sedis</taxon>
        <taxon>Zoopagomycota</taxon>
        <taxon>Kickxellomycotina</taxon>
        <taxon>Harpellomycetes</taxon>
        <taxon>Harpellales</taxon>
        <taxon>Legeriomycetaceae</taxon>
        <taxon>Smittium</taxon>
    </lineage>
</organism>
<evidence type="ECO:0000256" key="1">
    <source>
        <dbReference type="ARBA" id="ARBA00004496"/>
    </source>
</evidence>
<dbReference type="Gene3D" id="2.130.10.10">
    <property type="entry name" value="YVTN repeat-like/Quinoprotein amine dehydrogenase"/>
    <property type="match status" value="2"/>
</dbReference>
<dbReference type="OrthoDB" id="366230at2759"/>
<feature type="compositionally biased region" description="Polar residues" evidence="5">
    <location>
        <begin position="29"/>
        <end position="43"/>
    </location>
</feature>
<dbReference type="GO" id="GO:0045503">
    <property type="term" value="F:dynein light chain binding"/>
    <property type="evidence" value="ECO:0007669"/>
    <property type="project" value="TreeGrafter"/>
</dbReference>
<comment type="caution">
    <text evidence="6">The sequence shown here is derived from an EMBL/GenBank/DDBJ whole genome shotgun (WGS) entry which is preliminary data.</text>
</comment>
<dbReference type="GO" id="GO:0005868">
    <property type="term" value="C:cytoplasmic dynein complex"/>
    <property type="evidence" value="ECO:0007669"/>
    <property type="project" value="TreeGrafter"/>
</dbReference>
<accession>A0A2T9YMK7</accession>
<dbReference type="InterPro" id="IPR015943">
    <property type="entry name" value="WD40/YVTN_repeat-like_dom_sf"/>
</dbReference>
<evidence type="ECO:0000256" key="4">
    <source>
        <dbReference type="ARBA" id="ARBA00022737"/>
    </source>
</evidence>
<evidence type="ECO:0000256" key="3">
    <source>
        <dbReference type="ARBA" id="ARBA00022574"/>
    </source>
</evidence>
<dbReference type="InterPro" id="IPR001680">
    <property type="entry name" value="WD40_rpt"/>
</dbReference>
<dbReference type="GO" id="GO:0005737">
    <property type="term" value="C:cytoplasm"/>
    <property type="evidence" value="ECO:0007669"/>
    <property type="project" value="UniProtKB-SubCell"/>
</dbReference>
<dbReference type="STRING" id="133385.A0A2T9YMK7"/>
<evidence type="ECO:0000256" key="2">
    <source>
        <dbReference type="ARBA" id="ARBA00022490"/>
    </source>
</evidence>
<dbReference type="GO" id="GO:0045504">
    <property type="term" value="F:dynein heavy chain binding"/>
    <property type="evidence" value="ECO:0007669"/>
    <property type="project" value="TreeGrafter"/>
</dbReference>
<comment type="subcellular location">
    <subcellularLocation>
        <location evidence="1">Cytoplasm</location>
    </subcellularLocation>
</comment>
<dbReference type="SMART" id="SM00320">
    <property type="entry name" value="WD40"/>
    <property type="match status" value="6"/>
</dbReference>
<dbReference type="PANTHER" id="PTHR12442:SF22">
    <property type="entry name" value="CYTOPLASMIC DYNEIN 1 INTERMEDIATE CHAIN-RELATED"/>
    <property type="match status" value="1"/>
</dbReference>
<feature type="region of interest" description="Disordered" evidence="5">
    <location>
        <begin position="17"/>
        <end position="43"/>
    </location>
</feature>
<reference evidence="6 7" key="1">
    <citation type="journal article" date="2018" name="MBio">
        <title>Comparative Genomics Reveals the Core Gene Toolbox for the Fungus-Insect Symbiosis.</title>
        <authorList>
            <person name="Wang Y."/>
            <person name="Stata M."/>
            <person name="Wang W."/>
            <person name="Stajich J.E."/>
            <person name="White M.M."/>
            <person name="Moncalvo J.M."/>
        </authorList>
    </citation>
    <scope>NUCLEOTIDE SEQUENCE [LARGE SCALE GENOMIC DNA]</scope>
    <source>
        <strain evidence="6 7">SWE-8-4</strain>
    </source>
</reference>
<protein>
    <recommendedName>
        <fullName evidence="8">Dynein intermediate chain, cytosolic</fullName>
    </recommendedName>
</protein>
<dbReference type="PANTHER" id="PTHR12442">
    <property type="entry name" value="DYNEIN INTERMEDIATE CHAIN"/>
    <property type="match status" value="1"/>
</dbReference>
<keyword evidence="7" id="KW-1185">Reference proteome</keyword>
<dbReference type="EMBL" id="MBFR01000123">
    <property type="protein sequence ID" value="PVU93570.1"/>
    <property type="molecule type" value="Genomic_DNA"/>
</dbReference>
<evidence type="ECO:0000313" key="6">
    <source>
        <dbReference type="EMBL" id="PVU93570.1"/>
    </source>
</evidence>
<name>A0A2T9YMK7_9FUNG</name>
<evidence type="ECO:0000256" key="5">
    <source>
        <dbReference type="SAM" id="MobiDB-lite"/>
    </source>
</evidence>
<feature type="region of interest" description="Disordered" evidence="5">
    <location>
        <begin position="61"/>
        <end position="83"/>
    </location>
</feature>
<keyword evidence="3" id="KW-0853">WD repeat</keyword>
<proteinExistence type="predicted"/>
<dbReference type="AlphaFoldDB" id="A0A2T9YMK7"/>
<evidence type="ECO:0000313" key="7">
    <source>
        <dbReference type="Proteomes" id="UP000245383"/>
    </source>
</evidence>
<dbReference type="GO" id="GO:0010970">
    <property type="term" value="P:transport along microtubule"/>
    <property type="evidence" value="ECO:0007669"/>
    <property type="project" value="TreeGrafter"/>
</dbReference>
<keyword evidence="4" id="KW-0677">Repeat</keyword>
<gene>
    <name evidence="6" type="ORF">BB561_003171</name>
</gene>
<feature type="compositionally biased region" description="Basic and acidic residues" evidence="5">
    <location>
        <begin position="17"/>
        <end position="27"/>
    </location>
</feature>
<dbReference type="InterPro" id="IPR036322">
    <property type="entry name" value="WD40_repeat_dom_sf"/>
</dbReference>
<dbReference type="InterPro" id="IPR050687">
    <property type="entry name" value="Dynein_IC"/>
</dbReference>
<dbReference type="Proteomes" id="UP000245383">
    <property type="component" value="Unassembled WGS sequence"/>
</dbReference>
<keyword evidence="2" id="KW-0963">Cytoplasm</keyword>